<dbReference type="InterPro" id="IPR052021">
    <property type="entry name" value="Type-I_RS_S_subunit"/>
</dbReference>
<accession>A0ABR9M9Q6</accession>
<evidence type="ECO:0000256" key="1">
    <source>
        <dbReference type="ARBA" id="ARBA00010923"/>
    </source>
</evidence>
<evidence type="ECO:0000313" key="7">
    <source>
        <dbReference type="Proteomes" id="UP000633509"/>
    </source>
</evidence>
<keyword evidence="7" id="KW-1185">Reference proteome</keyword>
<dbReference type="EC" id="3.1.21.3" evidence="6"/>
<evidence type="ECO:0000259" key="5">
    <source>
        <dbReference type="Pfam" id="PF01420"/>
    </source>
</evidence>
<dbReference type="GO" id="GO:0009035">
    <property type="term" value="F:type I site-specific deoxyribonuclease activity"/>
    <property type="evidence" value="ECO:0007669"/>
    <property type="project" value="UniProtKB-EC"/>
</dbReference>
<keyword evidence="2" id="KW-0680">Restriction system</keyword>
<gene>
    <name evidence="6" type="ORF">H4W80_007304</name>
</gene>
<evidence type="ECO:0000256" key="3">
    <source>
        <dbReference type="ARBA" id="ARBA00023125"/>
    </source>
</evidence>
<name>A0ABR9M9Q6_9ACTN</name>
<feature type="compositionally biased region" description="Basic and acidic residues" evidence="4">
    <location>
        <begin position="451"/>
        <end position="462"/>
    </location>
</feature>
<comment type="caution">
    <text evidence="6">The sequence shown here is derived from an EMBL/GenBank/DDBJ whole genome shotgun (WGS) entry which is preliminary data.</text>
</comment>
<dbReference type="Gene3D" id="3.90.220.20">
    <property type="entry name" value="DNA methylase specificity domains"/>
    <property type="match status" value="2"/>
</dbReference>
<sequence length="462" mass="51039">MTDLPPGWVRTTIGDVCSVVSGATPKTTEPNYWDGNIPWITPDDLSRNPAKITYHGRRFLTQDGFDSCSTQMIPANAVLFSSRAPIGYITISGNAVCTNQGFKTAVPPTGIDSNYLYWYLQFKVPEIRSRASGTTFKEISAKGFADTEMLVPPLAEQWRIVNALEDHLSRLDVGLSGLESNVQRVANWRSSLLAAAVSGKLIEPKSPWKVASIGDLAKVGTGATPLRSRKDYYDGGDIPWVTSGLLNEPFIDQADQFITSAALKETNVKLWPAGALLVAMYGEGKTRGKCAELRIPATTNQACAAIVFREESEWRRPWVKLFLQATYEKNRKLASGGVQPNLNLGLVRRIQIPLPSRSEQDEILAEMDRQLTIGDSLAAVLVRSRRRVDVLRAALLREAFTGRLVPQNPEDEPASVLLERIKAERTAMQTPKRRGSRTGPEAARTKSNSRMKSENTPRQETL</sequence>
<dbReference type="InterPro" id="IPR000055">
    <property type="entry name" value="Restrct_endonuc_typeI_TRD"/>
</dbReference>
<dbReference type="CDD" id="cd17273">
    <property type="entry name" value="RMtype1_S_EcoJA69PI-TRD1-CR1_like"/>
    <property type="match status" value="1"/>
</dbReference>
<evidence type="ECO:0000256" key="4">
    <source>
        <dbReference type="SAM" id="MobiDB-lite"/>
    </source>
</evidence>
<comment type="similarity">
    <text evidence="1">Belongs to the type-I restriction system S methylase family.</text>
</comment>
<evidence type="ECO:0000313" key="6">
    <source>
        <dbReference type="EMBL" id="MBE1589046.1"/>
    </source>
</evidence>
<reference evidence="6 7" key="1">
    <citation type="submission" date="2020-10" db="EMBL/GenBank/DDBJ databases">
        <title>Sequencing the genomes of 1000 actinobacteria strains.</title>
        <authorList>
            <person name="Klenk H.-P."/>
        </authorList>
    </citation>
    <scope>NUCLEOTIDE SEQUENCE [LARGE SCALE GENOMIC DNA]</scope>
    <source>
        <strain evidence="6 7">DSM 43173</strain>
    </source>
</reference>
<dbReference type="RefSeq" id="WP_192789152.1">
    <property type="nucleotide sequence ID" value="NZ_JADBEK010000001.1"/>
</dbReference>
<feature type="region of interest" description="Disordered" evidence="4">
    <location>
        <begin position="424"/>
        <end position="462"/>
    </location>
</feature>
<protein>
    <submittedName>
        <fullName evidence="6">Type I restriction enzyme S subunit</fullName>
        <ecNumber evidence="6">3.1.21.3</ecNumber>
    </submittedName>
</protein>
<dbReference type="PANTHER" id="PTHR30408:SF12">
    <property type="entry name" value="TYPE I RESTRICTION ENZYME MJAVIII SPECIFICITY SUBUNIT"/>
    <property type="match status" value="1"/>
</dbReference>
<dbReference type="SUPFAM" id="SSF116734">
    <property type="entry name" value="DNA methylase specificity domain"/>
    <property type="match status" value="2"/>
</dbReference>
<organism evidence="6 7">
    <name type="scientific">Nonomuraea angiospora</name>
    <dbReference type="NCBI Taxonomy" id="46172"/>
    <lineage>
        <taxon>Bacteria</taxon>
        <taxon>Bacillati</taxon>
        <taxon>Actinomycetota</taxon>
        <taxon>Actinomycetes</taxon>
        <taxon>Streptosporangiales</taxon>
        <taxon>Streptosporangiaceae</taxon>
        <taxon>Nonomuraea</taxon>
    </lineage>
</organism>
<dbReference type="InterPro" id="IPR044946">
    <property type="entry name" value="Restrct_endonuc_typeI_TRD_sf"/>
</dbReference>
<feature type="domain" description="Type I restriction modification DNA specificity" evidence="5">
    <location>
        <begin position="7"/>
        <end position="169"/>
    </location>
</feature>
<dbReference type="PANTHER" id="PTHR30408">
    <property type="entry name" value="TYPE-1 RESTRICTION ENZYME ECOKI SPECIFICITY PROTEIN"/>
    <property type="match status" value="1"/>
</dbReference>
<dbReference type="Pfam" id="PF01420">
    <property type="entry name" value="Methylase_S"/>
    <property type="match status" value="2"/>
</dbReference>
<keyword evidence="6" id="KW-0378">Hydrolase</keyword>
<evidence type="ECO:0000256" key="2">
    <source>
        <dbReference type="ARBA" id="ARBA00022747"/>
    </source>
</evidence>
<dbReference type="Proteomes" id="UP000633509">
    <property type="component" value="Unassembled WGS sequence"/>
</dbReference>
<keyword evidence="3" id="KW-0238">DNA-binding</keyword>
<feature type="domain" description="Type I restriction modification DNA specificity" evidence="5">
    <location>
        <begin position="206"/>
        <end position="368"/>
    </location>
</feature>
<proteinExistence type="inferred from homology"/>
<dbReference type="EMBL" id="JADBEK010000001">
    <property type="protein sequence ID" value="MBE1589046.1"/>
    <property type="molecule type" value="Genomic_DNA"/>
</dbReference>